<protein>
    <recommendedName>
        <fullName evidence="4">DUF1653 domain-containing protein</fullName>
    </recommendedName>
</protein>
<dbReference type="Proteomes" id="UP001367922">
    <property type="component" value="Unassembled WGS sequence"/>
</dbReference>
<accession>A0ABU8G102</accession>
<sequence length="131" mass="15348">MSRHNKYAIYKGKEYRIIKMGGHLKLISKDKQDVENGFLPFKLNSDLYYKKVKTTDLETAYDVVPFAQYKGIEFQIIRVNEEEGTVLLYSIDSKIGREFGMHSHVGEKFEKYVRTEEVTLIEKKKKISGFI</sequence>
<keyword evidence="3" id="KW-1185">Reference proteome</keyword>
<proteinExistence type="predicted"/>
<dbReference type="EMBL" id="JBAWSV010000005">
    <property type="protein sequence ID" value="MEI4830893.1"/>
    <property type="molecule type" value="Genomic_DNA"/>
</dbReference>
<evidence type="ECO:0008006" key="4">
    <source>
        <dbReference type="Google" id="ProtNLM"/>
    </source>
</evidence>
<comment type="caution">
    <text evidence="2">The sequence shown here is derived from an EMBL/GenBank/DDBJ whole genome shotgun (WGS) entry which is preliminary data.</text>
</comment>
<organism evidence="2 3">
    <name type="scientific">Bacillus yunxiaonensis</name>
    <dbReference type="NCBI Taxonomy" id="3127665"/>
    <lineage>
        <taxon>Bacteria</taxon>
        <taxon>Bacillati</taxon>
        <taxon>Bacillota</taxon>
        <taxon>Bacilli</taxon>
        <taxon>Bacillales</taxon>
        <taxon>Bacillaceae</taxon>
        <taxon>Bacillus</taxon>
    </lineage>
</organism>
<reference evidence="2 3" key="1">
    <citation type="submission" date="2024-01" db="EMBL/GenBank/DDBJ databases">
        <title>Seven novel Bacillus-like species.</title>
        <authorList>
            <person name="Liu G."/>
        </authorList>
    </citation>
    <scope>NUCLEOTIDE SEQUENCE [LARGE SCALE GENOMIC DNA]</scope>
    <source>
        <strain evidence="2 3">FJAT-53711</strain>
    </source>
</reference>
<dbReference type="EMBL" id="JBAWSV010000001">
    <property type="protein sequence ID" value="MEI4828934.1"/>
    <property type="molecule type" value="Genomic_DNA"/>
</dbReference>
<evidence type="ECO:0000313" key="2">
    <source>
        <dbReference type="EMBL" id="MEI4830893.1"/>
    </source>
</evidence>
<evidence type="ECO:0000313" key="1">
    <source>
        <dbReference type="EMBL" id="MEI4828934.1"/>
    </source>
</evidence>
<name>A0ABU8G102_9BACI</name>
<dbReference type="RefSeq" id="WP_336481277.1">
    <property type="nucleotide sequence ID" value="NZ_JBAWSV010000001.1"/>
</dbReference>
<gene>
    <name evidence="1" type="ORF">WAX78_05640</name>
    <name evidence="2" type="ORF">WAX78_15685</name>
</gene>
<evidence type="ECO:0000313" key="3">
    <source>
        <dbReference type="Proteomes" id="UP001367922"/>
    </source>
</evidence>